<dbReference type="InterPro" id="IPR007048">
    <property type="entry name" value="IraD/Gp25-like"/>
</dbReference>
<comment type="caution">
    <text evidence="2">The sequence shown here is derived from an EMBL/GenBank/DDBJ whole genome shotgun (WGS) entry which is preliminary data.</text>
</comment>
<dbReference type="SUPFAM" id="SSF160719">
    <property type="entry name" value="gpW/gp25-like"/>
    <property type="match status" value="1"/>
</dbReference>
<dbReference type="AlphaFoldDB" id="A0A5C6YQ85"/>
<reference evidence="2 3" key="1">
    <citation type="submission" date="2019-08" db="EMBL/GenBank/DDBJ databases">
        <title>Genome of Aequorivita lipolytica Y10-2 (type strain).</title>
        <authorList>
            <person name="Bowman J.P."/>
        </authorList>
    </citation>
    <scope>NUCLEOTIDE SEQUENCE [LARGE SCALE GENOMIC DNA]</scope>
    <source>
        <strain evidence="2 3">Y10-2</strain>
    </source>
</reference>
<organism evidence="2 3">
    <name type="scientific">Aequorivita lipolytica</name>
    <dbReference type="NCBI Taxonomy" id="153267"/>
    <lineage>
        <taxon>Bacteria</taxon>
        <taxon>Pseudomonadati</taxon>
        <taxon>Bacteroidota</taxon>
        <taxon>Flavobacteriia</taxon>
        <taxon>Flavobacteriales</taxon>
        <taxon>Flavobacteriaceae</taxon>
        <taxon>Aequorivita</taxon>
    </lineage>
</organism>
<dbReference type="EMBL" id="VORU01000004">
    <property type="protein sequence ID" value="TXD69629.1"/>
    <property type="molecule type" value="Genomic_DNA"/>
</dbReference>
<proteinExistence type="predicted"/>
<evidence type="ECO:0000259" key="1">
    <source>
        <dbReference type="Pfam" id="PF04965"/>
    </source>
</evidence>
<dbReference type="OrthoDB" id="9802846at2"/>
<evidence type="ECO:0000313" key="3">
    <source>
        <dbReference type="Proteomes" id="UP000321945"/>
    </source>
</evidence>
<keyword evidence="3" id="KW-1185">Reference proteome</keyword>
<name>A0A5C6YQ85_9FLAO</name>
<sequence length="136" mass="15480">MNTSEIFLGEGWSFPPHFDKKTGGLVTTTGVVDINKSLEILLSTRLGERVMLPNYGCNLEELLFQPLDVTLKTYIKELISNAILYYEPRIETQEITLDATNELNGEILIKIEYVVRITNSRANMVFPFYKTEGTEV</sequence>
<gene>
    <name evidence="2" type="ORF">ESV24_07285</name>
</gene>
<dbReference type="Gene3D" id="3.10.450.40">
    <property type="match status" value="1"/>
</dbReference>
<accession>A0A5C6YQ85</accession>
<feature type="domain" description="IraD/Gp25-like" evidence="1">
    <location>
        <begin position="33"/>
        <end position="119"/>
    </location>
</feature>
<evidence type="ECO:0000313" key="2">
    <source>
        <dbReference type="EMBL" id="TXD69629.1"/>
    </source>
</evidence>
<dbReference type="RefSeq" id="WP_111815724.1">
    <property type="nucleotide sequence ID" value="NZ_CBCRZQ010000004.1"/>
</dbReference>
<dbReference type="Pfam" id="PF04965">
    <property type="entry name" value="GPW_gp25"/>
    <property type="match status" value="1"/>
</dbReference>
<protein>
    <submittedName>
        <fullName evidence="2">GPW/gp25 family protein</fullName>
    </submittedName>
</protein>
<dbReference type="Proteomes" id="UP000321945">
    <property type="component" value="Unassembled WGS sequence"/>
</dbReference>